<evidence type="ECO:0000256" key="1">
    <source>
        <dbReference type="SAM" id="MobiDB-lite"/>
    </source>
</evidence>
<feature type="region of interest" description="Disordered" evidence="1">
    <location>
        <begin position="86"/>
        <end position="124"/>
    </location>
</feature>
<dbReference type="InterPro" id="IPR018152">
    <property type="entry name" value="SOD_Cu/Zn_BS"/>
</dbReference>
<dbReference type="PROSITE" id="PS00332">
    <property type="entry name" value="SOD_CU_ZN_2"/>
    <property type="match status" value="1"/>
</dbReference>
<feature type="compositionally biased region" description="Basic and acidic residues" evidence="1">
    <location>
        <begin position="86"/>
        <end position="99"/>
    </location>
</feature>
<dbReference type="Gene3D" id="3.30.310.80">
    <property type="entry name" value="Kinase associated domain 1, KA1"/>
    <property type="match status" value="1"/>
</dbReference>
<sequence>MSLLFEENKRVDLSPLFKENERDEMRFATARPARCVNSKLEEVAKAVKFGGSGRRVVCGVVGEEREREGESKLPVGKKIVGVREGAADEVGKGTADEVGKGTAGAREGAAGGKWTASDGRPGSN</sequence>
<dbReference type="Pfam" id="PF03822">
    <property type="entry name" value="NAF"/>
    <property type="match status" value="1"/>
</dbReference>
<evidence type="ECO:0000259" key="2">
    <source>
        <dbReference type="Pfam" id="PF03822"/>
    </source>
</evidence>
<dbReference type="AlphaFoldDB" id="A0AA88X2C6"/>
<reference evidence="3" key="1">
    <citation type="submission" date="2022-12" db="EMBL/GenBank/DDBJ databases">
        <title>Draft genome assemblies for two species of Escallonia (Escalloniales).</title>
        <authorList>
            <person name="Chanderbali A."/>
            <person name="Dervinis C."/>
            <person name="Anghel I."/>
            <person name="Soltis D."/>
            <person name="Soltis P."/>
            <person name="Zapata F."/>
        </authorList>
    </citation>
    <scope>NUCLEOTIDE SEQUENCE</scope>
    <source>
        <strain evidence="3">UCBG64.0493</strain>
        <tissue evidence="3">Leaf</tissue>
    </source>
</reference>
<keyword evidence="4" id="KW-1185">Reference proteome</keyword>
<name>A0AA88X2C6_9ASTE</name>
<comment type="caution">
    <text evidence="3">The sequence shown here is derived from an EMBL/GenBank/DDBJ whole genome shotgun (WGS) entry which is preliminary data.</text>
</comment>
<dbReference type="GO" id="GO:0007165">
    <property type="term" value="P:signal transduction"/>
    <property type="evidence" value="ECO:0007669"/>
    <property type="project" value="InterPro"/>
</dbReference>
<protein>
    <recommendedName>
        <fullName evidence="2">NAF domain-containing protein</fullName>
    </recommendedName>
</protein>
<evidence type="ECO:0000313" key="3">
    <source>
        <dbReference type="EMBL" id="KAK3038598.1"/>
    </source>
</evidence>
<feature type="domain" description="NAF" evidence="2">
    <location>
        <begin position="11"/>
        <end position="49"/>
    </location>
</feature>
<dbReference type="InterPro" id="IPR004041">
    <property type="entry name" value="NAF_dom"/>
</dbReference>
<proteinExistence type="predicted"/>
<dbReference type="Proteomes" id="UP001188597">
    <property type="component" value="Unassembled WGS sequence"/>
</dbReference>
<evidence type="ECO:0000313" key="4">
    <source>
        <dbReference type="Proteomes" id="UP001188597"/>
    </source>
</evidence>
<accession>A0AA88X2C6</accession>
<gene>
    <name evidence="3" type="ORF">RJ639_027261</name>
</gene>
<dbReference type="EMBL" id="JAVXUP010000092">
    <property type="protein sequence ID" value="KAK3038598.1"/>
    <property type="molecule type" value="Genomic_DNA"/>
</dbReference>
<organism evidence="3 4">
    <name type="scientific">Escallonia herrerae</name>
    <dbReference type="NCBI Taxonomy" id="1293975"/>
    <lineage>
        <taxon>Eukaryota</taxon>
        <taxon>Viridiplantae</taxon>
        <taxon>Streptophyta</taxon>
        <taxon>Embryophyta</taxon>
        <taxon>Tracheophyta</taxon>
        <taxon>Spermatophyta</taxon>
        <taxon>Magnoliopsida</taxon>
        <taxon>eudicotyledons</taxon>
        <taxon>Gunneridae</taxon>
        <taxon>Pentapetalae</taxon>
        <taxon>asterids</taxon>
        <taxon>campanulids</taxon>
        <taxon>Escalloniales</taxon>
        <taxon>Escalloniaceae</taxon>
        <taxon>Escallonia</taxon>
    </lineage>
</organism>